<keyword evidence="2 4" id="KW-0863">Zinc-finger</keyword>
<dbReference type="PANTHER" id="PTHR31973">
    <property type="entry name" value="POLYPROTEIN, PUTATIVE-RELATED"/>
    <property type="match status" value="1"/>
</dbReference>
<keyword evidence="7" id="KW-1185">Reference proteome</keyword>
<dbReference type="EMBL" id="NBSK02000004">
    <property type="protein sequence ID" value="KAJ0209038.1"/>
    <property type="molecule type" value="Genomic_DNA"/>
</dbReference>
<dbReference type="PANTHER" id="PTHR31973:SF187">
    <property type="entry name" value="MUTATOR TRANSPOSASE MUDRA PROTEIN"/>
    <property type="match status" value="1"/>
</dbReference>
<proteinExistence type="predicted"/>
<dbReference type="PROSITE" id="PS50966">
    <property type="entry name" value="ZF_SWIM"/>
    <property type="match status" value="1"/>
</dbReference>
<reference evidence="6 7" key="1">
    <citation type="journal article" date="2017" name="Nat. Commun.">
        <title>Genome assembly with in vitro proximity ligation data and whole-genome triplication in lettuce.</title>
        <authorList>
            <person name="Reyes-Chin-Wo S."/>
            <person name="Wang Z."/>
            <person name="Yang X."/>
            <person name="Kozik A."/>
            <person name="Arikit S."/>
            <person name="Song C."/>
            <person name="Xia L."/>
            <person name="Froenicke L."/>
            <person name="Lavelle D.O."/>
            <person name="Truco M.J."/>
            <person name="Xia R."/>
            <person name="Zhu S."/>
            <person name="Xu C."/>
            <person name="Xu H."/>
            <person name="Xu X."/>
            <person name="Cox K."/>
            <person name="Korf I."/>
            <person name="Meyers B.C."/>
            <person name="Michelmore R.W."/>
        </authorList>
    </citation>
    <scope>NUCLEOTIDE SEQUENCE [LARGE SCALE GENOMIC DNA]</scope>
    <source>
        <strain evidence="7">cv. Salinas</strain>
        <tissue evidence="6">Seedlings</tissue>
    </source>
</reference>
<protein>
    <recommendedName>
        <fullName evidence="5">SWIM-type domain-containing protein</fullName>
    </recommendedName>
</protein>
<dbReference type="InterPro" id="IPR006564">
    <property type="entry name" value="Znf_PMZ"/>
</dbReference>
<evidence type="ECO:0000313" key="6">
    <source>
        <dbReference type="EMBL" id="KAJ0209038.1"/>
    </source>
</evidence>
<gene>
    <name evidence="6" type="ORF">LSAT_V11C400167690</name>
</gene>
<dbReference type="GO" id="GO:0008270">
    <property type="term" value="F:zinc ion binding"/>
    <property type="evidence" value="ECO:0007669"/>
    <property type="project" value="UniProtKB-KW"/>
</dbReference>
<organism evidence="6 7">
    <name type="scientific">Lactuca sativa</name>
    <name type="common">Garden lettuce</name>
    <dbReference type="NCBI Taxonomy" id="4236"/>
    <lineage>
        <taxon>Eukaryota</taxon>
        <taxon>Viridiplantae</taxon>
        <taxon>Streptophyta</taxon>
        <taxon>Embryophyta</taxon>
        <taxon>Tracheophyta</taxon>
        <taxon>Spermatophyta</taxon>
        <taxon>Magnoliopsida</taxon>
        <taxon>eudicotyledons</taxon>
        <taxon>Gunneridae</taxon>
        <taxon>Pentapetalae</taxon>
        <taxon>asterids</taxon>
        <taxon>campanulids</taxon>
        <taxon>Asterales</taxon>
        <taxon>Asteraceae</taxon>
        <taxon>Cichorioideae</taxon>
        <taxon>Cichorieae</taxon>
        <taxon>Lactucinae</taxon>
        <taxon>Lactuca</taxon>
    </lineage>
</organism>
<keyword evidence="1" id="KW-0479">Metal-binding</keyword>
<dbReference type="Proteomes" id="UP000235145">
    <property type="component" value="Unassembled WGS sequence"/>
</dbReference>
<evidence type="ECO:0000259" key="5">
    <source>
        <dbReference type="PROSITE" id="PS50966"/>
    </source>
</evidence>
<evidence type="ECO:0000256" key="1">
    <source>
        <dbReference type="ARBA" id="ARBA00022723"/>
    </source>
</evidence>
<name>A0A9R1VN47_LACSA</name>
<feature type="domain" description="SWIM-type" evidence="5">
    <location>
        <begin position="39"/>
        <end position="80"/>
    </location>
</feature>
<dbReference type="Pfam" id="PF04434">
    <property type="entry name" value="SWIM"/>
    <property type="match status" value="1"/>
</dbReference>
<keyword evidence="3" id="KW-0862">Zinc</keyword>
<evidence type="ECO:0000256" key="4">
    <source>
        <dbReference type="PROSITE-ProRule" id="PRU00325"/>
    </source>
</evidence>
<sequence length="98" mass="11532">MFVITESKKNVTEYAEKVIDRKINKSPGFRVYQIDQSRYEVTGQMKNGIVNLESRNCTCGKWKFSGIPCTHAMIVFKELRYQHCSAWVSSYFTMKTYR</sequence>
<evidence type="ECO:0000256" key="2">
    <source>
        <dbReference type="ARBA" id="ARBA00022771"/>
    </source>
</evidence>
<evidence type="ECO:0000313" key="7">
    <source>
        <dbReference type="Proteomes" id="UP000235145"/>
    </source>
</evidence>
<dbReference type="InterPro" id="IPR007527">
    <property type="entry name" value="Znf_SWIM"/>
</dbReference>
<comment type="caution">
    <text evidence="6">The sequence shown here is derived from an EMBL/GenBank/DDBJ whole genome shotgun (WGS) entry which is preliminary data.</text>
</comment>
<accession>A0A9R1VN47</accession>
<evidence type="ECO:0000256" key="3">
    <source>
        <dbReference type="ARBA" id="ARBA00022833"/>
    </source>
</evidence>
<dbReference type="AlphaFoldDB" id="A0A9R1VN47"/>
<dbReference type="SMART" id="SM00575">
    <property type="entry name" value="ZnF_PMZ"/>
    <property type="match status" value="1"/>
</dbReference>